<dbReference type="PROSITE" id="PS50869">
    <property type="entry name" value="BRICHOS"/>
    <property type="match status" value="2"/>
</dbReference>
<sequence>MNRSEMPRFDNLARLAQESRNLIGLGRASRRITFVTNGLVNNLSSYGMDIMAMCSGVTTYRAQQVHVFQGLQVNLGSCITLDVLRVVELKYCNGNGNWNDNWTGQWDHNWNHNWTGQWDHNWNQNWTGQWDHNWNQNWTGQWDHNWNGQWDHNWNQNWTGQWQNNWNNDWNDNINGNWNGKWNITGNWNGNWPCNFPNCNNQQIIPGQGSHISISGVSQSMSVSSQTMEAIIEQKSNRISWKTIWNYNTGIIATKVMQTRTCYISTMNRSEMPTFAALLRVAAERRNLMNLGRPSRRITFVTNGLVSNLSSYGAHVISMCSGLPTYRAQEVQGPLYNQQSCTTLDILRLVELRYCSGHGHILN</sequence>
<proteinExistence type="predicted"/>
<dbReference type="InterPro" id="IPR007084">
    <property type="entry name" value="BRICHOS_dom"/>
</dbReference>
<accession>A0A8C0UPY7</accession>
<dbReference type="Ensembl" id="ENSCCET00000019321.1">
    <property type="protein sequence ID" value="ENSCCEP00000012404.1"/>
    <property type="gene ID" value="ENSCCEG00000011979.1"/>
</dbReference>
<reference evidence="3" key="1">
    <citation type="submission" date="2025-05" db="UniProtKB">
        <authorList>
            <consortium name="Ensembl"/>
        </authorList>
    </citation>
    <scope>IDENTIFICATION</scope>
</reference>
<protein>
    <recommendedName>
        <fullName evidence="2">BRICHOS domain-containing protein</fullName>
    </recommendedName>
</protein>
<evidence type="ECO:0000313" key="4">
    <source>
        <dbReference type="Proteomes" id="UP000694410"/>
    </source>
</evidence>
<name>A0A8C0UPY7_CYACU</name>
<evidence type="ECO:0000256" key="1">
    <source>
        <dbReference type="ARBA" id="ARBA00023157"/>
    </source>
</evidence>
<dbReference type="PANTHER" id="PTHR16483">
    <property type="entry name" value="GASTROKINE 1"/>
    <property type="match status" value="1"/>
</dbReference>
<dbReference type="Gene3D" id="3.30.390.150">
    <property type="match status" value="1"/>
</dbReference>
<evidence type="ECO:0000259" key="2">
    <source>
        <dbReference type="PROSITE" id="PS50869"/>
    </source>
</evidence>
<organism evidence="3 4">
    <name type="scientific">Cyanistes caeruleus</name>
    <name type="common">Eurasian blue tit</name>
    <name type="synonym">Parus caeruleus</name>
    <dbReference type="NCBI Taxonomy" id="156563"/>
    <lineage>
        <taxon>Eukaryota</taxon>
        <taxon>Metazoa</taxon>
        <taxon>Chordata</taxon>
        <taxon>Craniata</taxon>
        <taxon>Vertebrata</taxon>
        <taxon>Euteleostomi</taxon>
        <taxon>Archelosauria</taxon>
        <taxon>Archosauria</taxon>
        <taxon>Dinosauria</taxon>
        <taxon>Saurischia</taxon>
        <taxon>Theropoda</taxon>
        <taxon>Coelurosauria</taxon>
        <taxon>Aves</taxon>
        <taxon>Neognathae</taxon>
        <taxon>Neoaves</taxon>
        <taxon>Telluraves</taxon>
        <taxon>Australaves</taxon>
        <taxon>Passeriformes</taxon>
        <taxon>Paridae</taxon>
        <taxon>Cyanistes</taxon>
    </lineage>
</organism>
<evidence type="ECO:0000313" key="3">
    <source>
        <dbReference type="Ensembl" id="ENSCCEP00000012403.1"/>
    </source>
</evidence>
<feature type="domain" description="BRICHOS" evidence="2">
    <location>
        <begin position="235"/>
        <end position="328"/>
    </location>
</feature>
<keyword evidence="4" id="KW-1185">Reference proteome</keyword>
<dbReference type="SMART" id="SM01039">
    <property type="entry name" value="BRICHOS"/>
    <property type="match status" value="1"/>
</dbReference>
<feature type="domain" description="BRICHOS" evidence="2">
    <location>
        <begin position="1"/>
        <end position="62"/>
    </location>
</feature>
<dbReference type="Pfam" id="PF04089">
    <property type="entry name" value="BRICHOS"/>
    <property type="match status" value="1"/>
</dbReference>
<dbReference type="AlphaFoldDB" id="A0A8C0UPY7"/>
<keyword evidence="1" id="KW-1015">Disulfide bond</keyword>
<dbReference type="InterPro" id="IPR051772">
    <property type="entry name" value="Gastrokine"/>
</dbReference>
<dbReference type="Ensembl" id="ENSCCET00000019320.1">
    <property type="protein sequence ID" value="ENSCCEP00000012403.1"/>
    <property type="gene ID" value="ENSCCEG00000011979.1"/>
</dbReference>
<dbReference type="Proteomes" id="UP000694410">
    <property type="component" value="Unplaced"/>
</dbReference>